<evidence type="ECO:0000259" key="3">
    <source>
        <dbReference type="PROSITE" id="PS50144"/>
    </source>
</evidence>
<protein>
    <submittedName>
        <fullName evidence="4">Uncharacterized protein</fullName>
    </submittedName>
</protein>
<organism evidence="4 5">
    <name type="scientific">Lolium multiflorum</name>
    <name type="common">Italian ryegrass</name>
    <name type="synonym">Lolium perenne subsp. multiflorum</name>
    <dbReference type="NCBI Taxonomy" id="4521"/>
    <lineage>
        <taxon>Eukaryota</taxon>
        <taxon>Viridiplantae</taxon>
        <taxon>Streptophyta</taxon>
        <taxon>Embryophyta</taxon>
        <taxon>Tracheophyta</taxon>
        <taxon>Spermatophyta</taxon>
        <taxon>Magnoliopsida</taxon>
        <taxon>Liliopsida</taxon>
        <taxon>Poales</taxon>
        <taxon>Poaceae</taxon>
        <taxon>BOP clade</taxon>
        <taxon>Pooideae</taxon>
        <taxon>Poodae</taxon>
        <taxon>Poeae</taxon>
        <taxon>Poeae Chloroplast Group 2 (Poeae type)</taxon>
        <taxon>Loliodinae</taxon>
        <taxon>Loliinae</taxon>
        <taxon>Lolium</taxon>
    </lineage>
</organism>
<comment type="caution">
    <text evidence="4">The sequence shown here is derived from an EMBL/GenBank/DDBJ whole genome shotgun (WGS) entry which is preliminary data.</text>
</comment>
<dbReference type="Proteomes" id="UP001231189">
    <property type="component" value="Unassembled WGS sequence"/>
</dbReference>
<comment type="pathway">
    <text evidence="1">Protein modification; protein ubiquitination.</text>
</comment>
<dbReference type="Pfam" id="PF22486">
    <property type="entry name" value="MATH_2"/>
    <property type="match status" value="1"/>
</dbReference>
<dbReference type="AlphaFoldDB" id="A0AAD8T1U6"/>
<dbReference type="InterPro" id="IPR045005">
    <property type="entry name" value="BPM1-6"/>
</dbReference>
<keyword evidence="5" id="KW-1185">Reference proteome</keyword>
<dbReference type="GO" id="GO:0016567">
    <property type="term" value="P:protein ubiquitination"/>
    <property type="evidence" value="ECO:0007669"/>
    <property type="project" value="InterPro"/>
</dbReference>
<evidence type="ECO:0000313" key="5">
    <source>
        <dbReference type="Proteomes" id="UP001231189"/>
    </source>
</evidence>
<dbReference type="InterPro" id="IPR008974">
    <property type="entry name" value="TRAF-like"/>
</dbReference>
<dbReference type="EMBL" id="JAUUTY010000003">
    <property type="protein sequence ID" value="KAK1668102.1"/>
    <property type="molecule type" value="Genomic_DNA"/>
</dbReference>
<dbReference type="PROSITE" id="PS50097">
    <property type="entry name" value="BTB"/>
    <property type="match status" value="1"/>
</dbReference>
<feature type="domain" description="BTB" evidence="2">
    <location>
        <begin position="167"/>
        <end position="196"/>
    </location>
</feature>
<dbReference type="InterPro" id="IPR000210">
    <property type="entry name" value="BTB/POZ_dom"/>
</dbReference>
<evidence type="ECO:0000259" key="2">
    <source>
        <dbReference type="PROSITE" id="PS50097"/>
    </source>
</evidence>
<accession>A0AAD8T1U6</accession>
<dbReference type="PANTHER" id="PTHR26379:SF428">
    <property type="entry name" value="GENOME ASSEMBLY, CHROMOSOME: II"/>
    <property type="match status" value="1"/>
</dbReference>
<dbReference type="Pfam" id="PF00651">
    <property type="entry name" value="BTB"/>
    <property type="match status" value="1"/>
</dbReference>
<dbReference type="Gene3D" id="3.30.710.10">
    <property type="entry name" value="Potassium Channel Kv1.1, Chain A"/>
    <property type="match status" value="1"/>
</dbReference>
<proteinExistence type="predicted"/>
<dbReference type="SUPFAM" id="SSF49599">
    <property type="entry name" value="TRAF domain-like"/>
    <property type="match status" value="1"/>
</dbReference>
<name>A0AAD8T1U6_LOLMU</name>
<reference evidence="4" key="1">
    <citation type="submission" date="2023-07" db="EMBL/GenBank/DDBJ databases">
        <title>A chromosome-level genome assembly of Lolium multiflorum.</title>
        <authorList>
            <person name="Chen Y."/>
            <person name="Copetti D."/>
            <person name="Kolliker R."/>
            <person name="Studer B."/>
        </authorList>
    </citation>
    <scope>NUCLEOTIDE SEQUENCE</scope>
    <source>
        <strain evidence="4">02402/16</strain>
        <tissue evidence="4">Leaf</tissue>
    </source>
</reference>
<evidence type="ECO:0000256" key="1">
    <source>
        <dbReference type="ARBA" id="ARBA00004906"/>
    </source>
</evidence>
<sequence>MHQQSYLKSSSKVQHKGLGIGKFVRSATFTIDGYEWCIVFYPDGSSDKYKEYVSVFLQLVTKKVEVRAGFDMSLVMPHDPDTTDLIHQSAPMAFSEDITDWGLPDFEKRTVLESSPYLHDDRLVIMCEVTVLKEPLVEETALDSGLLVPSSDLSDHLGKLLDSEEEADVTFKVKKEVFSAHMIVLAMRSPVFKAKLIRGGPIFSVSNGGDDDHGVMAAEKHDDVVDDNLYDATRSLDWSLCMQLSTLQDIRNSTHLRT</sequence>
<dbReference type="PANTHER" id="PTHR26379">
    <property type="entry name" value="BTB/POZ AND MATH DOMAIN-CONTAINING PROTEIN 1"/>
    <property type="match status" value="1"/>
</dbReference>
<dbReference type="InterPro" id="IPR002083">
    <property type="entry name" value="MATH/TRAF_dom"/>
</dbReference>
<gene>
    <name evidence="4" type="ORF">QYE76_056261</name>
</gene>
<dbReference type="CDD" id="cd00121">
    <property type="entry name" value="MATH"/>
    <property type="match status" value="1"/>
</dbReference>
<dbReference type="Gene3D" id="2.60.210.10">
    <property type="entry name" value="Apoptosis, Tumor Necrosis Factor Receptor Associated Protein 2, Chain A"/>
    <property type="match status" value="1"/>
</dbReference>
<feature type="domain" description="MATH" evidence="3">
    <location>
        <begin position="1"/>
        <end position="129"/>
    </location>
</feature>
<dbReference type="PROSITE" id="PS50144">
    <property type="entry name" value="MATH"/>
    <property type="match status" value="1"/>
</dbReference>
<dbReference type="SUPFAM" id="SSF54695">
    <property type="entry name" value="POZ domain"/>
    <property type="match status" value="1"/>
</dbReference>
<dbReference type="InterPro" id="IPR011333">
    <property type="entry name" value="SKP1/BTB/POZ_sf"/>
</dbReference>
<evidence type="ECO:0000313" key="4">
    <source>
        <dbReference type="EMBL" id="KAK1668102.1"/>
    </source>
</evidence>